<proteinExistence type="predicted"/>
<gene>
    <name evidence="2" type="ORF">BV898_19924</name>
</gene>
<feature type="non-terminal residue" evidence="2">
    <location>
        <position position="25"/>
    </location>
</feature>
<sequence length="25" mass="2368">MISAVRGGSEKGNRTAVAGTGYGGA</sequence>
<name>A0A9X6NK38_HYPEX</name>
<evidence type="ECO:0000313" key="2">
    <source>
        <dbReference type="EMBL" id="OWA55540.1"/>
    </source>
</evidence>
<evidence type="ECO:0000313" key="3">
    <source>
        <dbReference type="Proteomes" id="UP000192578"/>
    </source>
</evidence>
<evidence type="ECO:0000256" key="1">
    <source>
        <dbReference type="SAM" id="MobiDB-lite"/>
    </source>
</evidence>
<protein>
    <submittedName>
        <fullName evidence="2">Uncharacterized protein</fullName>
    </submittedName>
</protein>
<dbReference type="Proteomes" id="UP000192578">
    <property type="component" value="Unassembled WGS sequence"/>
</dbReference>
<dbReference type="EMBL" id="MTYJ01000937">
    <property type="protein sequence ID" value="OWA55540.1"/>
    <property type="molecule type" value="Genomic_DNA"/>
</dbReference>
<dbReference type="AlphaFoldDB" id="A0A9X6NK38"/>
<accession>A0A9X6NK38</accession>
<reference evidence="3" key="1">
    <citation type="submission" date="2017-01" db="EMBL/GenBank/DDBJ databases">
        <title>Comparative genomics of anhydrobiosis in the tardigrade Hypsibius dujardini.</title>
        <authorList>
            <person name="Yoshida Y."/>
            <person name="Koutsovoulos G."/>
            <person name="Laetsch D."/>
            <person name="Stevens L."/>
            <person name="Kumar S."/>
            <person name="Horikawa D."/>
            <person name="Ishino K."/>
            <person name="Komine S."/>
            <person name="Tomita M."/>
            <person name="Blaxter M."/>
            <person name="Arakawa K."/>
        </authorList>
    </citation>
    <scope>NUCLEOTIDE SEQUENCE [LARGE SCALE GENOMIC DNA]</scope>
    <source>
        <strain evidence="3">Z151</strain>
    </source>
</reference>
<organism evidence="2 3">
    <name type="scientific">Hypsibius exemplaris</name>
    <name type="common">Freshwater tardigrade</name>
    <dbReference type="NCBI Taxonomy" id="2072580"/>
    <lineage>
        <taxon>Eukaryota</taxon>
        <taxon>Metazoa</taxon>
        <taxon>Ecdysozoa</taxon>
        <taxon>Tardigrada</taxon>
        <taxon>Eutardigrada</taxon>
        <taxon>Parachela</taxon>
        <taxon>Hypsibioidea</taxon>
        <taxon>Hypsibiidae</taxon>
        <taxon>Hypsibius</taxon>
    </lineage>
</organism>
<keyword evidence="3" id="KW-1185">Reference proteome</keyword>
<comment type="caution">
    <text evidence="2">The sequence shown here is derived from an EMBL/GenBank/DDBJ whole genome shotgun (WGS) entry which is preliminary data.</text>
</comment>
<feature type="region of interest" description="Disordered" evidence="1">
    <location>
        <begin position="1"/>
        <end position="25"/>
    </location>
</feature>